<reference evidence="2" key="1">
    <citation type="journal article" date="2021" name="Proc. Natl. Acad. Sci. U.S.A.">
        <title>A Catalog of Tens of Thousands of Viruses from Human Metagenomes Reveals Hidden Associations with Chronic Diseases.</title>
        <authorList>
            <person name="Tisza M.J."/>
            <person name="Buck C.B."/>
        </authorList>
    </citation>
    <scope>NUCLEOTIDE SEQUENCE</scope>
    <source>
        <strain evidence="2">CtQad106</strain>
    </source>
</reference>
<dbReference type="InterPro" id="IPR044038">
    <property type="entry name" value="dATP/dGTP_diPOhydrolase_N"/>
</dbReference>
<protein>
    <recommendedName>
        <fullName evidence="1">dATP/dGTP diphosphohydrolase N-terminal domain-containing protein</fullName>
    </recommendedName>
</protein>
<accession>A0A8S5QNT9</accession>
<proteinExistence type="predicted"/>
<sequence length="151" mass="17543">MIKDSGDRREYATGAVRDMADGKGRCDLLPLDVAAMILQNGRVLRLIAEFQRSEDTRFLYEALDIFRNSCDWDEATMLLEVSKHMEEGAKKYGERNWEKGLPVSCFIDSAVRHYLKWERGDADEPHDRAFCWNVMCCIWTIMHKSEKGCEQ</sequence>
<name>A0A8S5QNT9_9CAUD</name>
<organism evidence="2">
    <name type="scientific">Ackermannviridae sp. ctQad106</name>
    <dbReference type="NCBI Taxonomy" id="2826820"/>
    <lineage>
        <taxon>Viruses</taxon>
        <taxon>Duplodnaviria</taxon>
        <taxon>Heunggongvirae</taxon>
        <taxon>Uroviricota</taxon>
        <taxon>Caudoviricetes</taxon>
        <taxon>Pantevenvirales</taxon>
        <taxon>Ackermannviridae</taxon>
    </lineage>
</organism>
<dbReference type="Pfam" id="PF18909">
    <property type="entry name" value="dGTP_diPhyd_N"/>
    <property type="match status" value="1"/>
</dbReference>
<feature type="domain" description="dATP/dGTP diphosphohydrolase N-terminal" evidence="1">
    <location>
        <begin position="76"/>
        <end position="146"/>
    </location>
</feature>
<evidence type="ECO:0000259" key="1">
    <source>
        <dbReference type="Pfam" id="PF18909"/>
    </source>
</evidence>
<evidence type="ECO:0000313" key="2">
    <source>
        <dbReference type="EMBL" id="DAE20276.1"/>
    </source>
</evidence>
<dbReference type="EMBL" id="BK015691">
    <property type="protein sequence ID" value="DAE20276.1"/>
    <property type="molecule type" value="Genomic_DNA"/>
</dbReference>